<dbReference type="InterPro" id="IPR015422">
    <property type="entry name" value="PyrdxlP-dep_Trfase_small"/>
</dbReference>
<keyword evidence="1" id="KW-0663">Pyridoxal phosphate</keyword>
<dbReference type="PANTHER" id="PTHR43586:SF8">
    <property type="entry name" value="CYSTEINE DESULFURASE 1, CHLOROPLASTIC"/>
    <property type="match status" value="1"/>
</dbReference>
<dbReference type="EMBL" id="JADFTS010000006">
    <property type="protein sequence ID" value="KAF9600442.1"/>
    <property type="molecule type" value="Genomic_DNA"/>
</dbReference>
<proteinExistence type="predicted"/>
<evidence type="ECO:0000313" key="3">
    <source>
        <dbReference type="EMBL" id="KAF9600442.1"/>
    </source>
</evidence>
<dbReference type="InterPro" id="IPR015424">
    <property type="entry name" value="PyrdxlP-dep_Trfase"/>
</dbReference>
<evidence type="ECO:0000313" key="4">
    <source>
        <dbReference type="Proteomes" id="UP000631114"/>
    </source>
</evidence>
<dbReference type="PANTHER" id="PTHR43586">
    <property type="entry name" value="CYSTEINE DESULFURASE"/>
    <property type="match status" value="1"/>
</dbReference>
<dbReference type="Pfam" id="PF00266">
    <property type="entry name" value="Aminotran_5"/>
    <property type="match status" value="1"/>
</dbReference>
<reference evidence="3 4" key="1">
    <citation type="submission" date="2020-10" db="EMBL/GenBank/DDBJ databases">
        <title>The Coptis chinensis genome and diversification of protoberbering-type alkaloids.</title>
        <authorList>
            <person name="Wang B."/>
            <person name="Shu S."/>
            <person name="Song C."/>
            <person name="Liu Y."/>
        </authorList>
    </citation>
    <scope>NUCLEOTIDE SEQUENCE [LARGE SCALE GENOMIC DNA]</scope>
    <source>
        <strain evidence="3">HL-2020</strain>
        <tissue evidence="3">Leaf</tissue>
    </source>
</reference>
<dbReference type="SUPFAM" id="SSF53383">
    <property type="entry name" value="PLP-dependent transferases"/>
    <property type="match status" value="1"/>
</dbReference>
<name>A0A835LPV2_9MAGN</name>
<evidence type="ECO:0000259" key="2">
    <source>
        <dbReference type="Pfam" id="PF00266"/>
    </source>
</evidence>
<comment type="caution">
    <text evidence="3">The sequence shown here is derived from an EMBL/GenBank/DDBJ whole genome shotgun (WGS) entry which is preliminary data.</text>
</comment>
<dbReference type="OrthoDB" id="420046at2759"/>
<evidence type="ECO:0000256" key="1">
    <source>
        <dbReference type="ARBA" id="ARBA00022898"/>
    </source>
</evidence>
<gene>
    <name evidence="3" type="ORF">IFM89_009357</name>
</gene>
<organism evidence="3 4">
    <name type="scientific">Coptis chinensis</name>
    <dbReference type="NCBI Taxonomy" id="261450"/>
    <lineage>
        <taxon>Eukaryota</taxon>
        <taxon>Viridiplantae</taxon>
        <taxon>Streptophyta</taxon>
        <taxon>Embryophyta</taxon>
        <taxon>Tracheophyta</taxon>
        <taxon>Spermatophyta</taxon>
        <taxon>Magnoliopsida</taxon>
        <taxon>Ranunculales</taxon>
        <taxon>Ranunculaceae</taxon>
        <taxon>Coptidoideae</taxon>
        <taxon>Coptis</taxon>
    </lineage>
</organism>
<dbReference type="InterPro" id="IPR000192">
    <property type="entry name" value="Aminotrans_V_dom"/>
</dbReference>
<dbReference type="AlphaFoldDB" id="A0A835LPV2"/>
<sequence>MPGPVAVGCSVLHQAKDDRAMPLYSTSTPMISPKSYSFYDETVSPKSTDDEQLNDDDFDFRSVSFRMPQGQINLQSELSIPEKCSWLQSQLIGNNVKFDTPFGKRYMTYVDHTASGRALHHIENFIIDSVLPFYGNTHTDDSFVGHRTTKMVNEATKYIKKCLGGAQEDSLLFCGSGTTAAIKRVQEVMGIAVPSVIRSRVLKQLRPEERWVVFVGPYEHHSNILSWRQSLAEVVEIGVDEDGLIDMEMLRRELRSSKYSSRPMLGSFSACSNVTGILTDTRSLARILHEHGAFACFDFAASGPYVQIDLRSGELEGYDAVFLSTHKFVGGPGTPGILLMSKSLYYLRSSPPSTCGGGTVCFVNGFNEKDTLYYDDIEEREDAGTPPIVQKIRAALAFWVKEYMGNHLIETREKMWTDRALQRLLPNPNIHVLGNTSVKRQPVISFLIYTASLDREKESREKSAYMWRERATKKDKPLHGRFVTKLLNDLFGIQARGGCACAGPYGHILLNVDNEQSLAFRAAIQKGHNGLKPGWTRISFSYYMSITEFEFVLAAIEFLAMYGQRLLPLYSFNWKTGDWTFRKNVLKNVEGEEHVLNLIKNLKVTSGGGGGGALCSYGSNDSSETGGHEHKYEMYLETASYVARSLPKFPPKRRVPEGVNPDLITFRI</sequence>
<dbReference type="Gene3D" id="3.40.640.10">
    <property type="entry name" value="Type I PLP-dependent aspartate aminotransferase-like (Major domain)"/>
    <property type="match status" value="1"/>
</dbReference>
<keyword evidence="4" id="KW-1185">Reference proteome</keyword>
<dbReference type="Gene3D" id="3.90.1150.10">
    <property type="entry name" value="Aspartate Aminotransferase, domain 1"/>
    <property type="match status" value="1"/>
</dbReference>
<accession>A0A835LPV2</accession>
<dbReference type="Proteomes" id="UP000631114">
    <property type="component" value="Unassembled WGS sequence"/>
</dbReference>
<dbReference type="InterPro" id="IPR015421">
    <property type="entry name" value="PyrdxlP-dep_Trfase_major"/>
</dbReference>
<feature type="domain" description="Aminotransferase class V" evidence="2">
    <location>
        <begin position="109"/>
        <end position="448"/>
    </location>
</feature>
<protein>
    <recommendedName>
        <fullName evidence="2">Aminotransferase class V domain-containing protein</fullName>
    </recommendedName>
</protein>